<feature type="transmembrane region" description="Helical" evidence="1">
    <location>
        <begin position="308"/>
        <end position="326"/>
    </location>
</feature>
<feature type="transmembrane region" description="Helical" evidence="1">
    <location>
        <begin position="248"/>
        <end position="272"/>
    </location>
</feature>
<evidence type="ECO:0008006" key="4">
    <source>
        <dbReference type="Google" id="ProtNLM"/>
    </source>
</evidence>
<proteinExistence type="predicted"/>
<feature type="transmembrane region" description="Helical" evidence="1">
    <location>
        <begin position="203"/>
        <end position="236"/>
    </location>
</feature>
<feature type="transmembrane region" description="Helical" evidence="1">
    <location>
        <begin position="151"/>
        <end position="168"/>
    </location>
</feature>
<accession>A0A936YQA8</accession>
<feature type="transmembrane region" description="Helical" evidence="1">
    <location>
        <begin position="364"/>
        <end position="382"/>
    </location>
</feature>
<feature type="transmembrane region" description="Helical" evidence="1">
    <location>
        <begin position="122"/>
        <end position="145"/>
    </location>
</feature>
<evidence type="ECO:0000313" key="2">
    <source>
        <dbReference type="EMBL" id="MBL0372536.1"/>
    </source>
</evidence>
<dbReference type="RefSeq" id="WP_201657433.1">
    <property type="nucleotide sequence ID" value="NZ_JAEQNC010000005.1"/>
</dbReference>
<feature type="transmembrane region" description="Helical" evidence="1">
    <location>
        <begin position="278"/>
        <end position="299"/>
    </location>
</feature>
<gene>
    <name evidence="2" type="ORF">JJB09_10905</name>
</gene>
<dbReference type="Proteomes" id="UP000633219">
    <property type="component" value="Unassembled WGS sequence"/>
</dbReference>
<feature type="transmembrane region" description="Helical" evidence="1">
    <location>
        <begin position="28"/>
        <end position="50"/>
    </location>
</feature>
<protein>
    <recommendedName>
        <fullName evidence="4">GtrA family protein</fullName>
    </recommendedName>
</protein>
<keyword evidence="1" id="KW-0472">Membrane</keyword>
<reference evidence="2" key="1">
    <citation type="submission" date="2021-01" db="EMBL/GenBank/DDBJ databases">
        <title>Rhizobium sp. strain KVB221 16S ribosomal RNA gene Genome sequencing and assembly.</title>
        <authorList>
            <person name="Kang M."/>
        </authorList>
    </citation>
    <scope>NUCLEOTIDE SEQUENCE</scope>
    <source>
        <strain evidence="2">KVB221</strain>
    </source>
</reference>
<dbReference type="EMBL" id="JAEQNC010000005">
    <property type="protein sequence ID" value="MBL0372536.1"/>
    <property type="molecule type" value="Genomic_DNA"/>
</dbReference>
<keyword evidence="1" id="KW-0812">Transmembrane</keyword>
<feature type="transmembrane region" description="Helical" evidence="1">
    <location>
        <begin position="389"/>
        <end position="406"/>
    </location>
</feature>
<keyword evidence="3" id="KW-1185">Reference proteome</keyword>
<organism evidence="2 3">
    <name type="scientific">Rhizobium setariae</name>
    <dbReference type="NCBI Taxonomy" id="2801340"/>
    <lineage>
        <taxon>Bacteria</taxon>
        <taxon>Pseudomonadati</taxon>
        <taxon>Pseudomonadota</taxon>
        <taxon>Alphaproteobacteria</taxon>
        <taxon>Hyphomicrobiales</taxon>
        <taxon>Rhizobiaceae</taxon>
        <taxon>Rhizobium/Agrobacterium group</taxon>
        <taxon>Rhizobium</taxon>
    </lineage>
</organism>
<dbReference type="AlphaFoldDB" id="A0A936YQA8"/>
<sequence>MTDNGKEAASGARLCGSWRNDQCDKPVYFWRAVLLFSLIAIVYQIGAHFLNYKDYIGPDPDDSMRLVEVRDFLGGQGWFDLHQYRLGPAGGTLMHWSRLVDAPIAGLILLFSMFLSPTAAEAAAAFVWPIALVLPLMAATALAGYRIGGRQAMVVALILATVFLTAIIRFRPGAIDHHNLQLVLAIFIVAMLIDPLARASNFALAAIAGAVALAIGAETTPLVAVGSVVVALLWAFDGDRYRRAAIGYGLSFSICTAAIFFGTTPTSLWSAVTCDTLSLGYFAIASAGGFALAAAALFASGRGTGMRLGALVLVGFVTAAIALIIAPQCLKNPLGDLDPLLQTMWLSSISEAQSIIAVAPEDVGGFYAVGLIGVAVCLFRILRRQQATAHAILLALILVSWVISAVQVRGTIFASFLAFVPLSALISDLRDVYYARRNDTRAAAAFIIAVLASIPSVWTISGVMAFKAGDALAGTPPKQEETKAGACVTPQRLKSLASLPPGRILSTSNPGSVLLRYTPHAVLTANYHRNQAGMIAALKMGMAEPSEAWQMMKHEKIGYLLICTDDPQLSSISRAQPSGLFARLVNGEIPEFLEPVDNGGEKRMLVFRVL</sequence>
<keyword evidence="1" id="KW-1133">Transmembrane helix</keyword>
<feature type="transmembrane region" description="Helical" evidence="1">
    <location>
        <begin position="96"/>
        <end position="115"/>
    </location>
</feature>
<name>A0A936YQA8_9HYPH</name>
<evidence type="ECO:0000256" key="1">
    <source>
        <dbReference type="SAM" id="Phobius"/>
    </source>
</evidence>
<comment type="caution">
    <text evidence="2">The sequence shown here is derived from an EMBL/GenBank/DDBJ whole genome shotgun (WGS) entry which is preliminary data.</text>
</comment>
<feature type="transmembrane region" description="Helical" evidence="1">
    <location>
        <begin position="412"/>
        <end position="430"/>
    </location>
</feature>
<evidence type="ECO:0000313" key="3">
    <source>
        <dbReference type="Proteomes" id="UP000633219"/>
    </source>
</evidence>
<feature type="transmembrane region" description="Helical" evidence="1">
    <location>
        <begin position="442"/>
        <end position="466"/>
    </location>
</feature>
<feature type="transmembrane region" description="Helical" evidence="1">
    <location>
        <begin position="180"/>
        <end position="197"/>
    </location>
</feature>